<evidence type="ECO:0000313" key="3">
    <source>
        <dbReference type="EMBL" id="WRQ85980.1"/>
    </source>
</evidence>
<proteinExistence type="predicted"/>
<evidence type="ECO:0000256" key="1">
    <source>
        <dbReference type="SAM" id="SignalP"/>
    </source>
</evidence>
<dbReference type="RefSeq" id="WP_221031492.1">
    <property type="nucleotide sequence ID" value="NZ_CP139781.1"/>
</dbReference>
<dbReference type="Pfam" id="PF07589">
    <property type="entry name" value="PEP-CTERM"/>
    <property type="match status" value="1"/>
</dbReference>
<feature type="domain" description="Ice-binding protein C-terminal" evidence="2">
    <location>
        <begin position="311"/>
        <end position="335"/>
    </location>
</feature>
<dbReference type="NCBIfam" id="TIGR02595">
    <property type="entry name" value="PEP_CTERM"/>
    <property type="match status" value="1"/>
</dbReference>
<accession>A0ABZ1C6N6</accession>
<evidence type="ECO:0000313" key="4">
    <source>
        <dbReference type="Proteomes" id="UP000738431"/>
    </source>
</evidence>
<sequence>MSLRRRLPARLLPSLLGSAALFVAGANAQTATQIVLGNPSTGQGTPLVIDDVGHVVGNHVLTRSTTFEGDTAEATNTTSWDLNPEAGRFTVQSRTDYNGWLGSGISLDTRYAFGVFDTFTVNSGNSGLANGSNVQLNLALTIDVWARTDAVKFQTGSNWLTFTVQQRDPVPGYLGHTYSDERFSLDYEVTVYEFVEEAVIDGVTQFDNTVTYVNGQGAEADLYNFNITVDAVVGETIELGMLLGDFNPNVYDYDIANLMEGTRQTLGNGQTDFSNAFSANMVWDLEEVEGFEGLEVLAASGFNASVNGLSAVPEPSTYAALFGAGALGFAVWHRRRQRTSFRAVTSTATTA</sequence>
<reference evidence="3 4" key="2">
    <citation type="submission" date="2023-12" db="EMBL/GenBank/DDBJ databases">
        <title>Description of an unclassified Opitutus bacterium of Verrucomicrobiota.</title>
        <authorList>
            <person name="Zhang D.-F."/>
        </authorList>
    </citation>
    <scope>NUCLEOTIDE SEQUENCE [LARGE SCALE GENOMIC DNA]</scope>
    <source>
        <strain evidence="3 4">WL0086</strain>
    </source>
</reference>
<name>A0ABZ1C6N6_9BACT</name>
<protein>
    <submittedName>
        <fullName evidence="3">PEP-CTERM sorting domain-containing protein</fullName>
    </submittedName>
</protein>
<keyword evidence="1" id="KW-0732">Signal</keyword>
<reference evidence="3 4" key="1">
    <citation type="submission" date="2021-08" db="EMBL/GenBank/DDBJ databases">
        <authorList>
            <person name="Zhang D."/>
            <person name="Zhang A."/>
            <person name="Wang L."/>
        </authorList>
    </citation>
    <scope>NUCLEOTIDE SEQUENCE [LARGE SCALE GENOMIC DNA]</scope>
    <source>
        <strain evidence="3 4">WL0086</strain>
    </source>
</reference>
<organism evidence="3 4">
    <name type="scientific">Actomonas aquatica</name>
    <dbReference type="NCBI Taxonomy" id="2866162"/>
    <lineage>
        <taxon>Bacteria</taxon>
        <taxon>Pseudomonadati</taxon>
        <taxon>Verrucomicrobiota</taxon>
        <taxon>Opitutia</taxon>
        <taxon>Opitutales</taxon>
        <taxon>Opitutaceae</taxon>
        <taxon>Actomonas</taxon>
    </lineage>
</organism>
<dbReference type="EMBL" id="CP139781">
    <property type="protein sequence ID" value="WRQ85980.1"/>
    <property type="molecule type" value="Genomic_DNA"/>
</dbReference>
<evidence type="ECO:0000259" key="2">
    <source>
        <dbReference type="Pfam" id="PF07589"/>
    </source>
</evidence>
<dbReference type="InterPro" id="IPR013424">
    <property type="entry name" value="Ice-binding_C"/>
</dbReference>
<keyword evidence="4" id="KW-1185">Reference proteome</keyword>
<gene>
    <name evidence="3" type="ORF">K1X11_014295</name>
</gene>
<dbReference type="Proteomes" id="UP000738431">
    <property type="component" value="Chromosome"/>
</dbReference>
<feature type="chain" id="PRO_5045820316" evidence="1">
    <location>
        <begin position="29"/>
        <end position="351"/>
    </location>
</feature>
<feature type="signal peptide" evidence="1">
    <location>
        <begin position="1"/>
        <end position="28"/>
    </location>
</feature>